<reference evidence="5" key="3">
    <citation type="submission" date="2018-08" db="EMBL/GenBank/DDBJ databases">
        <title>Streptococcus chenjunshii sp. nov., isolated from stools sample of the Tibetan antelope in the Qinghai-Tibet plateau, China.</title>
        <authorList>
            <person name="Tian Z."/>
        </authorList>
    </citation>
    <scope>NUCLEOTIDE SEQUENCE [LARGE SCALE GENOMIC DNA]</scope>
    <source>
        <strain evidence="5">Z15</strain>
    </source>
</reference>
<dbReference type="EMBL" id="QVQZ01000004">
    <property type="protein sequence ID" value="RFU53745.1"/>
    <property type="molecule type" value="Genomic_DNA"/>
</dbReference>
<evidence type="ECO:0000313" key="4">
    <source>
        <dbReference type="EMBL" id="RFU53745.1"/>
    </source>
</evidence>
<evidence type="ECO:0000313" key="5">
    <source>
        <dbReference type="Proteomes" id="UP000246115"/>
    </source>
</evidence>
<organism evidence="4 6">
    <name type="scientific">Streptococcus chenjunshii</name>
    <dbReference type="NCBI Taxonomy" id="2173853"/>
    <lineage>
        <taxon>Bacteria</taxon>
        <taxon>Bacillati</taxon>
        <taxon>Bacillota</taxon>
        <taxon>Bacilli</taxon>
        <taxon>Lactobacillales</taxon>
        <taxon>Streptococcaceae</taxon>
        <taxon>Streptococcus</taxon>
    </lineage>
</organism>
<accession>A0A346NFE7</accession>
<reference evidence="4 6" key="2">
    <citation type="submission" date="2018-08" db="EMBL/GenBank/DDBJ databases">
        <title>Draft genome of Streptococcus sp. nov. Z1.</title>
        <authorList>
            <person name="Tian Z."/>
        </authorList>
    </citation>
    <scope>NUCLEOTIDE SEQUENCE [LARGE SCALE GENOMIC DNA]</scope>
    <source>
        <strain evidence="4">Z1</strain>
        <strain evidence="6">Z1(2018)</strain>
    </source>
</reference>
<proteinExistence type="predicted"/>
<reference evidence="2" key="4">
    <citation type="journal article" date="2019" name="Int. J. Syst. Evol. Microbiol.">
        <title>Streptococcus chenjunshii sp. nov. isolated from feces of Tibetan antelopes.</title>
        <authorList>
            <person name="Tian Z."/>
            <person name="Lu S."/>
            <person name="Jin D."/>
            <person name="Yang J."/>
            <person name="Pu J."/>
            <person name="Lai X.H."/>
            <person name="Bai X.N."/>
            <person name="Wu X.M."/>
            <person name="Li J."/>
            <person name="Wang S."/>
            <person name="Xu J."/>
        </authorList>
    </citation>
    <scope>NUCLEOTIDE SEQUENCE</scope>
    <source>
        <strain evidence="2">Z15</strain>
    </source>
</reference>
<evidence type="ECO:0000259" key="1">
    <source>
        <dbReference type="Pfam" id="PF13577"/>
    </source>
</evidence>
<keyword evidence="7" id="KW-1185">Reference proteome</keyword>
<gene>
    <name evidence="2" type="ORF">DDV21_006700</name>
    <name evidence="3" type="ORF">DDV22_02600</name>
    <name evidence="4" type="ORF">DDV23_03000</name>
</gene>
<dbReference type="EMBL" id="QVQY01000004">
    <property type="protein sequence ID" value="RFU51627.1"/>
    <property type="molecule type" value="Genomic_DNA"/>
</dbReference>
<evidence type="ECO:0000313" key="6">
    <source>
        <dbReference type="Proteomes" id="UP000262901"/>
    </source>
</evidence>
<dbReference type="Proteomes" id="UP000262901">
    <property type="component" value="Unassembled WGS sequence"/>
</dbReference>
<evidence type="ECO:0000313" key="7">
    <source>
        <dbReference type="Proteomes" id="UP000264056"/>
    </source>
</evidence>
<dbReference type="InterPro" id="IPR032710">
    <property type="entry name" value="NTF2-like_dom_sf"/>
</dbReference>
<dbReference type="Gene3D" id="3.10.450.50">
    <property type="match status" value="1"/>
</dbReference>
<dbReference type="EMBL" id="CP031733">
    <property type="protein sequence ID" value="AXQ79742.1"/>
    <property type="molecule type" value="Genomic_DNA"/>
</dbReference>
<reference evidence="3 7" key="1">
    <citation type="submission" date="2018-08" db="EMBL/GenBank/DDBJ databases">
        <title>Draft genome of Streptococcus sp .nov. Z2.</title>
        <authorList>
            <person name="Tian Z."/>
        </authorList>
    </citation>
    <scope>NUCLEOTIDE SEQUENCE [LARGE SCALE GENOMIC DNA]</scope>
    <source>
        <strain evidence="3 7">Z2</strain>
    </source>
</reference>
<dbReference type="InterPro" id="IPR037401">
    <property type="entry name" value="SnoaL-like"/>
</dbReference>
<evidence type="ECO:0000313" key="2">
    <source>
        <dbReference type="EMBL" id="AXQ79742.1"/>
    </source>
</evidence>
<dbReference type="Proteomes" id="UP000264056">
    <property type="component" value="Unassembled WGS sequence"/>
</dbReference>
<protein>
    <submittedName>
        <fullName evidence="4">Nuclear transport factor 2 family protein</fullName>
    </submittedName>
</protein>
<dbReference type="KEGG" id="schj:DDV21_006700"/>
<accession>A0A372KN87</accession>
<feature type="domain" description="SnoaL-like" evidence="1">
    <location>
        <begin position="5"/>
        <end position="133"/>
    </location>
</feature>
<sequence>MTATEELAARTELKLLVDRYANESDKDNQDYYVNIFTPDCHVRVYFNNEVGMAFDNVQDLIAAYKNFGAAKEALHINGQQVVDFQDAEHATGVCYGLAHLITEEEGADKLTTHGIRYYDTYVKQNGKWLIAEREQYFVFSKTENVQ</sequence>
<dbReference type="SUPFAM" id="SSF54427">
    <property type="entry name" value="NTF2-like"/>
    <property type="match status" value="1"/>
</dbReference>
<dbReference type="OrthoDB" id="2084678at2"/>
<dbReference type="Pfam" id="PF13577">
    <property type="entry name" value="SnoaL_4"/>
    <property type="match status" value="1"/>
</dbReference>
<dbReference type="AlphaFoldDB" id="A0A372KN87"/>
<dbReference type="Proteomes" id="UP000246115">
    <property type="component" value="Chromosome"/>
</dbReference>
<name>A0A372KN87_9STRE</name>
<evidence type="ECO:0000313" key="3">
    <source>
        <dbReference type="EMBL" id="RFU51627.1"/>
    </source>
</evidence>